<dbReference type="EMBL" id="KZ819604">
    <property type="protein sequence ID" value="PWN34424.1"/>
    <property type="molecule type" value="Genomic_DNA"/>
</dbReference>
<evidence type="ECO:0000256" key="1">
    <source>
        <dbReference type="SAM" id="MobiDB-lite"/>
    </source>
</evidence>
<feature type="compositionally biased region" description="Basic and acidic residues" evidence="1">
    <location>
        <begin position="33"/>
        <end position="42"/>
    </location>
</feature>
<dbReference type="RefSeq" id="XP_025354726.1">
    <property type="nucleotide sequence ID" value="XM_025501060.1"/>
</dbReference>
<dbReference type="Proteomes" id="UP000245771">
    <property type="component" value="Unassembled WGS sequence"/>
</dbReference>
<evidence type="ECO:0000313" key="2">
    <source>
        <dbReference type="EMBL" id="PWN34424.1"/>
    </source>
</evidence>
<feature type="region of interest" description="Disordered" evidence="1">
    <location>
        <begin position="1"/>
        <end position="159"/>
    </location>
</feature>
<feature type="compositionally biased region" description="Polar residues" evidence="1">
    <location>
        <begin position="14"/>
        <end position="29"/>
    </location>
</feature>
<dbReference type="InParanoid" id="A0A316VAY3"/>
<proteinExistence type="predicted"/>
<keyword evidence="3" id="KW-1185">Reference proteome</keyword>
<dbReference type="GeneID" id="37022841"/>
<accession>A0A316VAY3</accession>
<protein>
    <submittedName>
        <fullName evidence="2">Uncharacterized protein</fullName>
    </submittedName>
</protein>
<reference evidence="2 3" key="1">
    <citation type="journal article" date="2018" name="Mol. Biol. Evol.">
        <title>Broad Genomic Sampling Reveals a Smut Pathogenic Ancestry of the Fungal Clade Ustilaginomycotina.</title>
        <authorList>
            <person name="Kijpornyongpan T."/>
            <person name="Mondo S.J."/>
            <person name="Barry K."/>
            <person name="Sandor L."/>
            <person name="Lee J."/>
            <person name="Lipzen A."/>
            <person name="Pangilinan J."/>
            <person name="LaButti K."/>
            <person name="Hainaut M."/>
            <person name="Henrissat B."/>
            <person name="Grigoriev I.V."/>
            <person name="Spatafora J.W."/>
            <person name="Aime M.C."/>
        </authorList>
    </citation>
    <scope>NUCLEOTIDE SEQUENCE [LARGE SCALE GENOMIC DNA]</scope>
    <source>
        <strain evidence="2 3">MCA 3882</strain>
    </source>
</reference>
<feature type="compositionally biased region" description="Basic residues" evidence="1">
    <location>
        <begin position="142"/>
        <end position="155"/>
    </location>
</feature>
<evidence type="ECO:0000313" key="3">
    <source>
        <dbReference type="Proteomes" id="UP000245771"/>
    </source>
</evidence>
<feature type="non-terminal residue" evidence="2">
    <location>
        <position position="182"/>
    </location>
</feature>
<dbReference type="AlphaFoldDB" id="A0A316VAY3"/>
<name>A0A316VAY3_9BASI</name>
<feature type="compositionally biased region" description="Basic and acidic residues" evidence="1">
    <location>
        <begin position="77"/>
        <end position="94"/>
    </location>
</feature>
<organism evidence="2 3">
    <name type="scientific">Meira miltonrushii</name>
    <dbReference type="NCBI Taxonomy" id="1280837"/>
    <lineage>
        <taxon>Eukaryota</taxon>
        <taxon>Fungi</taxon>
        <taxon>Dikarya</taxon>
        <taxon>Basidiomycota</taxon>
        <taxon>Ustilaginomycotina</taxon>
        <taxon>Exobasidiomycetes</taxon>
        <taxon>Exobasidiales</taxon>
        <taxon>Brachybasidiaceae</taxon>
        <taxon>Meira</taxon>
    </lineage>
</organism>
<gene>
    <name evidence="2" type="ORF">FA14DRAFT_181046</name>
</gene>
<sequence>MKRAITPYQPPNPNGQSPMPNPNQQTPVNQAVRIREHTDRPPELPQAHPIQHHQPPPRYEDERPSLWQRLRGSRGSNQDKGKGKMNEKEEEQQLIKKTGKRKHPEAAAANDHEAGTSGTKPPEEKKKKRFWRGVLESDGRTRSRYRSRYRTRAQRKRDAEAGEAILGIVGAGVYGAYKGAEA</sequence>